<sequence>MGCCILVTATQYIGDPIECMPDKDSIPQKVIDTYCYITSTYTIPRYYDQKVGVGGVPHWGLGPELPEDEVIYHNYYIWVPYMLFIQAISFYIPHWVWKVVQTDKVNTILMGLDSQSLNESEKKDKERLLVNYLELHLHTHNLWAAKYIFCEILSFVNVIVQISITNAFLGGEFSEYGPEAVRFLWADPEDRADPMYAACGAPGRTVVPLGFDKPEVPLTGLDSLCCPGRGAPRHPDLTMLEVLKPVSTHLKLSTKPRGEGSVFKLHYRATFVFIMGCCILVTATQYIGDPIECMPDKDSIPQNVIDTYCYITSTYTIPRYYDQKVGVGGVPHWGLGPELPEDEIIYHNYYIWVPYMLFIQAISFYIPHWVWKAVQTDKVYTVLMGLDSQSLNESEKKDKERLLVNYLELHLHTHNIWAAKYIFCEILSFVNVLVQISITNAFLGGEFSEYGPKVVRFLWADPEDRTDPMYAVFPRVTKCKFWKYGPSGTVQKHDALCVLALNIINEKIYVMLWFWLVILSILSGLALLYRLLTIFSSSTRARLLRQHGGVLGPNTETTRDTVDRLIPRFQYGDWYLMHSLGKSMGNLTFTDVLKALEKQLSRSSPDDDEKTLLHGKAFSSV</sequence>
<dbReference type="PROSITE" id="PS51013">
    <property type="entry name" value="PANNEXIN"/>
    <property type="match status" value="2"/>
</dbReference>
<dbReference type="OrthoDB" id="5867527at2759"/>
<dbReference type="GO" id="GO:0005243">
    <property type="term" value="F:gap junction channel activity"/>
    <property type="evidence" value="ECO:0007669"/>
    <property type="project" value="TreeGrafter"/>
</dbReference>
<accession>A0A6A4VPY4</accession>
<keyword evidence="3 12" id="KW-0813">Transport</keyword>
<dbReference type="Proteomes" id="UP000440578">
    <property type="component" value="Unassembled WGS sequence"/>
</dbReference>
<name>A0A6A4VPY4_AMPAM</name>
<evidence type="ECO:0000256" key="5">
    <source>
        <dbReference type="ARBA" id="ARBA00022692"/>
    </source>
</evidence>
<keyword evidence="11 12" id="KW-0407">Ion channel</keyword>
<comment type="caution">
    <text evidence="12">Lacks conserved residue(s) required for the propagation of feature annotation.</text>
</comment>
<dbReference type="GO" id="GO:0034220">
    <property type="term" value="P:monoatomic ion transmembrane transport"/>
    <property type="evidence" value="ECO:0007669"/>
    <property type="project" value="UniProtKB-KW"/>
</dbReference>
<dbReference type="PANTHER" id="PTHR11893">
    <property type="entry name" value="INNEXIN"/>
    <property type="match status" value="1"/>
</dbReference>
<evidence type="ECO:0000256" key="2">
    <source>
        <dbReference type="ARBA" id="ARBA00004651"/>
    </source>
</evidence>
<feature type="transmembrane region" description="Helical" evidence="12">
    <location>
        <begin position="349"/>
        <end position="371"/>
    </location>
</feature>
<organism evidence="13 14">
    <name type="scientific">Amphibalanus amphitrite</name>
    <name type="common">Striped barnacle</name>
    <name type="synonym">Balanus amphitrite</name>
    <dbReference type="NCBI Taxonomy" id="1232801"/>
    <lineage>
        <taxon>Eukaryota</taxon>
        <taxon>Metazoa</taxon>
        <taxon>Ecdysozoa</taxon>
        <taxon>Arthropoda</taxon>
        <taxon>Crustacea</taxon>
        <taxon>Multicrustacea</taxon>
        <taxon>Cirripedia</taxon>
        <taxon>Thoracica</taxon>
        <taxon>Thoracicalcarea</taxon>
        <taxon>Balanomorpha</taxon>
        <taxon>Balanoidea</taxon>
        <taxon>Balanidae</taxon>
        <taxon>Amphibalaninae</taxon>
        <taxon>Amphibalanus</taxon>
    </lineage>
</organism>
<comment type="subcellular location">
    <subcellularLocation>
        <location evidence="1">Cell junction</location>
        <location evidence="1">Gap junction</location>
    </subcellularLocation>
    <subcellularLocation>
        <location evidence="2 12">Cell membrane</location>
        <topology evidence="2 12">Multi-pass membrane protein</topology>
    </subcellularLocation>
</comment>
<keyword evidence="5 12" id="KW-0812">Transmembrane</keyword>
<evidence type="ECO:0000313" key="14">
    <source>
        <dbReference type="Proteomes" id="UP000440578"/>
    </source>
</evidence>
<dbReference type="PRINTS" id="PR01262">
    <property type="entry name" value="INNEXIN"/>
</dbReference>
<protein>
    <recommendedName>
        <fullName evidence="12">Innexin</fullName>
    </recommendedName>
</protein>
<comment type="function">
    <text evidence="12">Structural component of the gap junctions.</text>
</comment>
<keyword evidence="14" id="KW-1185">Reference proteome</keyword>
<keyword evidence="9 12" id="KW-0406">Ion transport</keyword>
<evidence type="ECO:0000256" key="10">
    <source>
        <dbReference type="ARBA" id="ARBA00023136"/>
    </source>
</evidence>
<keyword evidence="4" id="KW-1003">Cell membrane</keyword>
<evidence type="ECO:0000256" key="3">
    <source>
        <dbReference type="ARBA" id="ARBA00022448"/>
    </source>
</evidence>
<feature type="transmembrane region" description="Helical" evidence="12">
    <location>
        <begin position="75"/>
        <end position="97"/>
    </location>
</feature>
<dbReference type="EMBL" id="VIIS01001798">
    <property type="protein sequence ID" value="KAF0292742.1"/>
    <property type="molecule type" value="Genomic_DNA"/>
</dbReference>
<feature type="transmembrane region" description="Helical" evidence="12">
    <location>
        <begin position="508"/>
        <end position="532"/>
    </location>
</feature>
<evidence type="ECO:0000256" key="11">
    <source>
        <dbReference type="ARBA" id="ARBA00023303"/>
    </source>
</evidence>
<evidence type="ECO:0000256" key="4">
    <source>
        <dbReference type="ARBA" id="ARBA00022475"/>
    </source>
</evidence>
<comment type="caution">
    <text evidence="13">The sequence shown here is derived from an EMBL/GenBank/DDBJ whole genome shotgun (WGS) entry which is preliminary data.</text>
</comment>
<dbReference type="GO" id="GO:0007602">
    <property type="term" value="P:phototransduction"/>
    <property type="evidence" value="ECO:0007669"/>
    <property type="project" value="TreeGrafter"/>
</dbReference>
<evidence type="ECO:0000256" key="7">
    <source>
        <dbReference type="ARBA" id="ARBA00022949"/>
    </source>
</evidence>
<dbReference type="GO" id="GO:0005921">
    <property type="term" value="C:gap junction"/>
    <property type="evidence" value="ECO:0007669"/>
    <property type="project" value="UniProtKB-SubCell"/>
</dbReference>
<dbReference type="InterPro" id="IPR000990">
    <property type="entry name" value="Innexin"/>
</dbReference>
<evidence type="ECO:0000256" key="8">
    <source>
        <dbReference type="ARBA" id="ARBA00022989"/>
    </source>
</evidence>
<proteinExistence type="inferred from homology"/>
<evidence type="ECO:0000256" key="12">
    <source>
        <dbReference type="RuleBase" id="RU010713"/>
    </source>
</evidence>
<keyword evidence="8 12" id="KW-1133">Transmembrane helix</keyword>
<evidence type="ECO:0000256" key="6">
    <source>
        <dbReference type="ARBA" id="ARBA00022868"/>
    </source>
</evidence>
<dbReference type="PANTHER" id="PTHR11893:SF37">
    <property type="entry name" value="INNEXIN INX3"/>
    <property type="match status" value="1"/>
</dbReference>
<feature type="transmembrane region" description="Helical" evidence="12">
    <location>
        <begin position="421"/>
        <end position="443"/>
    </location>
</feature>
<evidence type="ECO:0000313" key="13">
    <source>
        <dbReference type="EMBL" id="KAF0292742.1"/>
    </source>
</evidence>
<gene>
    <name evidence="13" type="primary">inx2_1</name>
    <name evidence="12" type="synonym">inx</name>
    <name evidence="13" type="ORF">FJT64_000986</name>
</gene>
<dbReference type="Pfam" id="PF00876">
    <property type="entry name" value="Innexin"/>
    <property type="match status" value="2"/>
</dbReference>
<keyword evidence="10 12" id="KW-0472">Membrane</keyword>
<keyword evidence="6" id="KW-0303">Gap junction</keyword>
<comment type="similarity">
    <text evidence="12">Belongs to the pannexin family.</text>
</comment>
<evidence type="ECO:0000256" key="1">
    <source>
        <dbReference type="ARBA" id="ARBA00004610"/>
    </source>
</evidence>
<keyword evidence="7" id="KW-0965">Cell junction</keyword>
<dbReference type="GO" id="GO:0005886">
    <property type="term" value="C:plasma membrane"/>
    <property type="evidence" value="ECO:0007669"/>
    <property type="project" value="UniProtKB-SubCell"/>
</dbReference>
<evidence type="ECO:0000256" key="9">
    <source>
        <dbReference type="ARBA" id="ARBA00023065"/>
    </source>
</evidence>
<feature type="transmembrane region" description="Helical" evidence="12">
    <location>
        <begin position="265"/>
        <end position="287"/>
    </location>
</feature>
<reference evidence="13 14" key="1">
    <citation type="submission" date="2019-07" db="EMBL/GenBank/DDBJ databases">
        <title>Draft genome assembly of a fouling barnacle, Amphibalanus amphitrite (Darwin, 1854): The first reference genome for Thecostraca.</title>
        <authorList>
            <person name="Kim W."/>
        </authorList>
    </citation>
    <scope>NUCLEOTIDE SEQUENCE [LARGE SCALE GENOMIC DNA]</scope>
    <source>
        <strain evidence="13">SNU_AA5</strain>
        <tissue evidence="13">Soma without cirri and trophi</tissue>
    </source>
</reference>
<dbReference type="AlphaFoldDB" id="A0A6A4VPY4"/>